<name>A0A023GB82_AMBTT</name>
<organism evidence="2">
    <name type="scientific">Amblyomma triste</name>
    <name type="common">Neotropical tick</name>
    <dbReference type="NCBI Taxonomy" id="251400"/>
    <lineage>
        <taxon>Eukaryota</taxon>
        <taxon>Metazoa</taxon>
        <taxon>Ecdysozoa</taxon>
        <taxon>Arthropoda</taxon>
        <taxon>Chelicerata</taxon>
        <taxon>Arachnida</taxon>
        <taxon>Acari</taxon>
        <taxon>Parasitiformes</taxon>
        <taxon>Ixodida</taxon>
        <taxon>Ixodoidea</taxon>
        <taxon>Ixodidae</taxon>
        <taxon>Amblyomminae</taxon>
        <taxon>Amblyomma</taxon>
    </lineage>
</organism>
<feature type="compositionally biased region" description="Low complexity" evidence="1">
    <location>
        <begin position="297"/>
        <end position="308"/>
    </location>
</feature>
<feature type="region of interest" description="Disordered" evidence="1">
    <location>
        <begin position="294"/>
        <end position="313"/>
    </location>
</feature>
<protein>
    <submittedName>
        <fullName evidence="2">Putative large his rich 9</fullName>
    </submittedName>
</protein>
<dbReference type="AlphaFoldDB" id="A0A023GB82"/>
<dbReference type="EMBL" id="GBBM01005240">
    <property type="protein sequence ID" value="JAC30178.1"/>
    <property type="molecule type" value="mRNA"/>
</dbReference>
<reference evidence="2" key="1">
    <citation type="submission" date="2014-03" db="EMBL/GenBank/DDBJ databases">
        <title>The sialotranscriptome of Amblyomma triste, Amblyomma parvum and Amblyomma cajennense ticks, uncovered by 454-based RNA-seq.</title>
        <authorList>
            <person name="Garcia G.R."/>
            <person name="Gardinassi L.G."/>
            <person name="Ribeiro J.M."/>
            <person name="Anatriello E."/>
            <person name="Ferreira B.R."/>
            <person name="Moreira H.N."/>
            <person name="Mafra C."/>
            <person name="Olegario M.M."/>
            <person name="Szabo P.J."/>
            <person name="Miranda-Santos I.K."/>
            <person name="Maruyama S.R."/>
        </authorList>
    </citation>
    <scope>NUCLEOTIDE SEQUENCE</scope>
    <source>
        <strain evidence="2">Mato Grasso do Sul</strain>
        <tissue evidence="2">Salivary glands</tissue>
    </source>
</reference>
<evidence type="ECO:0000313" key="2">
    <source>
        <dbReference type="EMBL" id="JAC30178.1"/>
    </source>
</evidence>
<sequence>KSNTNQCHLALRKPCRPCHPGTYLGPYVAGWSGPVRYRKGQPTKGNRYGARTFGFAHSHHHNAGAAHGHHVLPFHNAHGSHAHQAHDHHQSQGHVSLGQGHHESQAHGHQHTHHQPSAASPVAGPVAGQSNTVPVMICSVVNVPAAPVQPHSGSSAPHNVLDNIPTSLDTVVGHVVNPFAALLHNASVWLNRTIQPNHGHTVHHHHNHPAVSPAQVVLAKVLSLKKQHQSVPPSSEKTMVASTMTPHPAVIVTRPTSATATTLPSSQPTVTVPVQVLPSTVGASAPALGATAPQFGSSTISPRSTSTPALPEGRMGTVVTTVSLENTETAVFTLQTASSTSTTGEPSLPLTEAVSPRSGTLFATADTAAATTATPRTS</sequence>
<feature type="compositionally biased region" description="Low complexity" evidence="1">
    <location>
        <begin position="115"/>
        <end position="126"/>
    </location>
</feature>
<evidence type="ECO:0000256" key="1">
    <source>
        <dbReference type="SAM" id="MobiDB-lite"/>
    </source>
</evidence>
<accession>A0A023GB82</accession>
<feature type="compositionally biased region" description="Basic residues" evidence="1">
    <location>
        <begin position="60"/>
        <end position="83"/>
    </location>
</feature>
<feature type="non-terminal residue" evidence="2">
    <location>
        <position position="378"/>
    </location>
</feature>
<feature type="non-terminal residue" evidence="2">
    <location>
        <position position="1"/>
    </location>
</feature>
<proteinExistence type="evidence at transcript level"/>
<feature type="region of interest" description="Disordered" evidence="1">
    <location>
        <begin position="60"/>
        <end position="126"/>
    </location>
</feature>